<comment type="caution">
    <text evidence="2">The sequence shown here is derived from an EMBL/GenBank/DDBJ whole genome shotgun (WGS) entry which is preliminary data.</text>
</comment>
<protein>
    <submittedName>
        <fullName evidence="2">DUF2382 domain-containing protein</fullName>
    </submittedName>
</protein>
<dbReference type="EMBL" id="JAUYVH010000007">
    <property type="protein sequence ID" value="MDQ9171215.1"/>
    <property type="molecule type" value="Genomic_DNA"/>
</dbReference>
<accession>A0ABU1BQE0</accession>
<dbReference type="Pfam" id="PF09557">
    <property type="entry name" value="DUF2382"/>
    <property type="match status" value="1"/>
</dbReference>
<evidence type="ECO:0000313" key="3">
    <source>
        <dbReference type="Proteomes" id="UP001225596"/>
    </source>
</evidence>
<gene>
    <name evidence="2" type="ORF">Q8A64_12445</name>
</gene>
<dbReference type="InterPro" id="IPR019060">
    <property type="entry name" value="DUF2382"/>
</dbReference>
<proteinExistence type="predicted"/>
<name>A0ABU1BQE0_9BURK</name>
<sequence>MNNIDNASQDSSSPYNSLIGTTVFDRRGNRANISSFYQKEGVTIAVLTTEDGRTVDADLSELERSEESFITSVLLDSRIEDRPSAQSEWREEINIPVAREEINIDKRSVDTGKGIRVTKHVLEHDEIVNVPHITETLSVRHIEAGQIVSEESLPQARQEGDIYIIPVFEEIYVLEKRIRLKEEIHITRARKETQEDQKIKLRSEQVAVERFDDDAQRN</sequence>
<evidence type="ECO:0000259" key="1">
    <source>
        <dbReference type="Pfam" id="PF09557"/>
    </source>
</evidence>
<feature type="domain" description="DUF2382" evidence="1">
    <location>
        <begin position="96"/>
        <end position="208"/>
    </location>
</feature>
<evidence type="ECO:0000313" key="2">
    <source>
        <dbReference type="EMBL" id="MDQ9171215.1"/>
    </source>
</evidence>
<dbReference type="Proteomes" id="UP001225596">
    <property type="component" value="Unassembled WGS sequence"/>
</dbReference>
<dbReference type="RefSeq" id="WP_338437150.1">
    <property type="nucleotide sequence ID" value="NZ_JAUYVH010000007.1"/>
</dbReference>
<reference evidence="2 3" key="1">
    <citation type="submission" date="2023-08" db="EMBL/GenBank/DDBJ databases">
        <title>Oxalobacteraceae gen .nov., isolated from river sludge outside the plant.</title>
        <authorList>
            <person name="Zhao S.Y."/>
        </authorList>
    </citation>
    <scope>NUCLEOTIDE SEQUENCE [LARGE SCALE GENOMIC DNA]</scope>
    <source>
        <strain evidence="2 3">R-40</strain>
    </source>
</reference>
<keyword evidence="3" id="KW-1185">Reference proteome</keyword>
<organism evidence="2 3">
    <name type="scientific">Keguizhuia sedimenti</name>
    <dbReference type="NCBI Taxonomy" id="3064264"/>
    <lineage>
        <taxon>Bacteria</taxon>
        <taxon>Pseudomonadati</taxon>
        <taxon>Pseudomonadota</taxon>
        <taxon>Betaproteobacteria</taxon>
        <taxon>Burkholderiales</taxon>
        <taxon>Oxalobacteraceae</taxon>
        <taxon>Keguizhuia</taxon>
    </lineage>
</organism>